<protein>
    <submittedName>
        <fullName evidence="2">Uncharacterized protein</fullName>
    </submittedName>
</protein>
<organism evidence="2 3">
    <name type="scientific">Pelusios castaneus</name>
    <name type="common">West African mud turtle</name>
    <dbReference type="NCBI Taxonomy" id="367368"/>
    <lineage>
        <taxon>Eukaryota</taxon>
        <taxon>Metazoa</taxon>
        <taxon>Chordata</taxon>
        <taxon>Craniata</taxon>
        <taxon>Vertebrata</taxon>
        <taxon>Euteleostomi</taxon>
        <taxon>Archelosauria</taxon>
        <taxon>Testudinata</taxon>
        <taxon>Testudines</taxon>
        <taxon>Pleurodira</taxon>
        <taxon>Pelomedusidae</taxon>
        <taxon>Pelusios</taxon>
    </lineage>
</organism>
<feature type="compositionally biased region" description="Basic and acidic residues" evidence="1">
    <location>
        <begin position="236"/>
        <end position="246"/>
    </location>
</feature>
<evidence type="ECO:0000256" key="1">
    <source>
        <dbReference type="SAM" id="MobiDB-lite"/>
    </source>
</evidence>
<name>A0A8C8SXM2_9SAUR</name>
<sequence length="246" mass="27621">MGTFTAQEITDLLKQYKQKPGESLSLWLIRLFDSRGMQTMGSPREMIQLNMLANTPAIRQISTIEDRETGYERPWRTIPEAMEQLKCMAAVTAIFSNHADAPKDETFTPAMQSRLIKNAPLHMKGLLLALLSGVIGKMVWDATITLGHMDTMGEWHSGPKAHAVQDGQKKQPRTNKARRREMFFALLKSGTPKDPVFLRLREQKRGSYIQTSASGRPPHPCEGEAGPLTHHRCEHTHRGTDAHGCP</sequence>
<accession>A0A8C8SXM2</accession>
<reference evidence="2" key="1">
    <citation type="submission" date="2025-08" db="UniProtKB">
        <authorList>
            <consortium name="Ensembl"/>
        </authorList>
    </citation>
    <scope>IDENTIFICATION</scope>
</reference>
<keyword evidence="3" id="KW-1185">Reference proteome</keyword>
<dbReference type="PANTHER" id="PTHR48195">
    <property type="entry name" value="FRIEND VIRUS SUSCEPTIBILITY PROTEIN 1"/>
    <property type="match status" value="1"/>
</dbReference>
<feature type="region of interest" description="Disordered" evidence="1">
    <location>
        <begin position="210"/>
        <end position="246"/>
    </location>
</feature>
<dbReference type="AlphaFoldDB" id="A0A8C8SXM2"/>
<evidence type="ECO:0000313" key="3">
    <source>
        <dbReference type="Proteomes" id="UP000694393"/>
    </source>
</evidence>
<dbReference type="GO" id="GO:0009615">
    <property type="term" value="P:response to virus"/>
    <property type="evidence" value="ECO:0007669"/>
    <property type="project" value="TreeGrafter"/>
</dbReference>
<dbReference type="InterPro" id="IPR053270">
    <property type="entry name" value="Fv1_restriction_factor"/>
</dbReference>
<dbReference type="Proteomes" id="UP000694393">
    <property type="component" value="Unplaced"/>
</dbReference>
<dbReference type="PANTHER" id="PTHR48195:SF1">
    <property type="entry name" value="RIKEN CDNA 2410002F23 GENE"/>
    <property type="match status" value="1"/>
</dbReference>
<evidence type="ECO:0000313" key="2">
    <source>
        <dbReference type="Ensembl" id="ENSPCEP00000026137.1"/>
    </source>
</evidence>
<dbReference type="Ensembl" id="ENSPCET00000027005.1">
    <property type="protein sequence ID" value="ENSPCEP00000026137.1"/>
    <property type="gene ID" value="ENSPCEG00000019622.1"/>
</dbReference>
<reference evidence="2" key="2">
    <citation type="submission" date="2025-09" db="UniProtKB">
        <authorList>
            <consortium name="Ensembl"/>
        </authorList>
    </citation>
    <scope>IDENTIFICATION</scope>
</reference>
<proteinExistence type="predicted"/>
<dbReference type="GO" id="GO:0005794">
    <property type="term" value="C:Golgi apparatus"/>
    <property type="evidence" value="ECO:0007669"/>
    <property type="project" value="TreeGrafter"/>
</dbReference>